<evidence type="ECO:0000256" key="2">
    <source>
        <dbReference type="SAM" id="MobiDB-lite"/>
    </source>
</evidence>
<dbReference type="GO" id="GO:0031491">
    <property type="term" value="F:nucleosome binding"/>
    <property type="evidence" value="ECO:0007669"/>
    <property type="project" value="TreeGrafter"/>
</dbReference>
<dbReference type="SUPFAM" id="SSF50978">
    <property type="entry name" value="WD40 repeat-like"/>
    <property type="match status" value="2"/>
</dbReference>
<dbReference type="Gene3D" id="2.130.10.10">
    <property type="entry name" value="YVTN repeat-like/Quinoprotein amine dehydrogenase"/>
    <property type="match status" value="2"/>
</dbReference>
<comment type="function">
    <text evidence="1">Required for replication-independent chromatin assembly and for the periodic repression of histone gene transcription during the cell cycle.</text>
</comment>
<dbReference type="GO" id="GO:0005634">
    <property type="term" value="C:nucleus"/>
    <property type="evidence" value="ECO:0007669"/>
    <property type="project" value="UniProtKB-SubCell"/>
</dbReference>
<reference evidence="3 4" key="1">
    <citation type="journal article" date="2020" name="Genome Biol. Evol.">
        <title>Comparative genomics of strictly vertically transmitted, feminizing microsporidia endosymbionts of amphipod crustaceans.</title>
        <authorList>
            <person name="Cormier A."/>
            <person name="Chebbi M.A."/>
            <person name="Giraud I."/>
            <person name="Wattier R."/>
            <person name="Teixeira M."/>
            <person name="Gilbert C."/>
            <person name="Rigaud T."/>
            <person name="Cordaux R."/>
        </authorList>
    </citation>
    <scope>NUCLEOTIDE SEQUENCE [LARGE SCALE GENOMIC DNA]</scope>
    <source>
        <strain evidence="3 4">Ou3-Ou53</strain>
    </source>
</reference>
<dbReference type="Pfam" id="PF00400">
    <property type="entry name" value="WD40"/>
    <property type="match status" value="1"/>
</dbReference>
<dbReference type="InterPro" id="IPR031120">
    <property type="entry name" value="HIR1-like"/>
</dbReference>
<comment type="subcellular location">
    <subcellularLocation>
        <location evidence="1">Nucleus</location>
    </subcellularLocation>
</comment>
<dbReference type="Proteomes" id="UP000740883">
    <property type="component" value="Unassembled WGS sequence"/>
</dbReference>
<feature type="compositionally biased region" description="Low complexity" evidence="2">
    <location>
        <begin position="381"/>
        <end position="393"/>
    </location>
</feature>
<protein>
    <recommendedName>
        <fullName evidence="1">Protein HIR</fullName>
    </recommendedName>
</protein>
<proteinExistence type="inferred from homology"/>
<evidence type="ECO:0000313" key="3">
    <source>
        <dbReference type="EMBL" id="KAF9763498.1"/>
    </source>
</evidence>
<dbReference type="InterPro" id="IPR001680">
    <property type="entry name" value="WD40_rpt"/>
</dbReference>
<dbReference type="GO" id="GO:0006338">
    <property type="term" value="P:chromatin remodeling"/>
    <property type="evidence" value="ECO:0007669"/>
    <property type="project" value="TreeGrafter"/>
</dbReference>
<dbReference type="GO" id="GO:0000785">
    <property type="term" value="C:chromatin"/>
    <property type="evidence" value="ECO:0007669"/>
    <property type="project" value="TreeGrafter"/>
</dbReference>
<accession>A0A9P6GYU1</accession>
<keyword evidence="1" id="KW-0678">Repressor</keyword>
<dbReference type="PANTHER" id="PTHR13831:SF0">
    <property type="entry name" value="PROTEIN HIRA"/>
    <property type="match status" value="1"/>
</dbReference>
<dbReference type="EMBL" id="SBJO01000071">
    <property type="protein sequence ID" value="KAF9763498.1"/>
    <property type="molecule type" value="Genomic_DNA"/>
</dbReference>
<dbReference type="OrthoDB" id="2192933at2759"/>
<keyword evidence="1" id="KW-0853">WD repeat</keyword>
<feature type="region of interest" description="Disordered" evidence="2">
    <location>
        <begin position="381"/>
        <end position="408"/>
    </location>
</feature>
<keyword evidence="1" id="KW-0539">Nucleus</keyword>
<keyword evidence="1" id="KW-0804">Transcription</keyword>
<dbReference type="PANTHER" id="PTHR13831">
    <property type="entry name" value="MEMBER OF THE HIR1 FAMILY OF WD-REPEAT PROTEINS"/>
    <property type="match status" value="1"/>
</dbReference>
<dbReference type="AlphaFoldDB" id="A0A9P6GYU1"/>
<sequence length="700" mass="80444">MKVCKIKTTEKSKKIKSIFSLDLFDKDLVSSSIAGDITLYNSMGEVLKTFKKHSCSALCVRFFPDGQNICVSYDDGVVVVYNREGDTLYSHKSHSGDVSGLAFTDNYLVSVGYDGFVVFYQIDGSKIVKKIKSHNEKITGVVYSRRNKLMVTQGSDGVVLYSGMDVVKRIPPSEGIILENFFSRMDWSVDGKLLACGLMFNNKANSVEIFDKDLMPKYSLIGHVAPVEVVAFNPNIYFQEKPYHIVALASQDLSISMWNTLKPFPFLLLKNVADMPILDMKWNEQGNVLYFCSYDGLINKLEFEEGELGDVSRRNEPNEEGELFLTEDNIKLHTIKKSKDLDKKLMTIKMGKKSKKIETIDKPGVDEIEDFVSKLPENVQQEANKNQKNINKKAATENKTPIPQELPPADKRKRKRVAPILLDDKNTFGTEKMFIFNYNKKSYSINNTEPFVKHYGDYKIELNKERTVVDIERNNIHFFSVAGEIKVLCCSRKYLCVFAGHLRIYDVRTGNLLFPFIGTCGVCFIDIYRNNILFLETDGKLTIIDVKKEKTSNTTLPASGEVLSVSFSKEYYVVVRFKDSQYFLDKASGLWYLKKNNWNTIHTQDTNFNNTIDETINKLENDFLVYKQTKRYDRMREVVKKFVRKISRINSVQEAVENKLRRMLVDLNSLGQSRFVNKILQKLNKKFNLQYFISDLLKTL</sequence>
<name>A0A9P6GYU1_9MICR</name>
<comment type="similarity">
    <text evidence="1">Belongs to the WD repeat HIR1 family.</text>
</comment>
<dbReference type="InterPro" id="IPR036322">
    <property type="entry name" value="WD40_repeat_dom_sf"/>
</dbReference>
<dbReference type="InterPro" id="IPR015943">
    <property type="entry name" value="WD40/YVTN_repeat-like_dom_sf"/>
</dbReference>
<keyword evidence="4" id="KW-1185">Reference proteome</keyword>
<evidence type="ECO:0000313" key="4">
    <source>
        <dbReference type="Proteomes" id="UP000740883"/>
    </source>
</evidence>
<dbReference type="GO" id="GO:0006351">
    <property type="term" value="P:DNA-templated transcription"/>
    <property type="evidence" value="ECO:0007669"/>
    <property type="project" value="InterPro"/>
</dbReference>
<evidence type="ECO:0000256" key="1">
    <source>
        <dbReference type="RuleBase" id="RU364014"/>
    </source>
</evidence>
<keyword evidence="1" id="KW-0677">Repeat</keyword>
<keyword evidence="1" id="KW-0805">Transcription regulation</keyword>
<comment type="caution">
    <text evidence="3">The sequence shown here is derived from an EMBL/GenBank/DDBJ whole genome shotgun (WGS) entry which is preliminary data.</text>
</comment>
<keyword evidence="1" id="KW-0156">Chromatin regulator</keyword>
<organism evidence="3 4">
    <name type="scientific">Nosema granulosis</name>
    <dbReference type="NCBI Taxonomy" id="83296"/>
    <lineage>
        <taxon>Eukaryota</taxon>
        <taxon>Fungi</taxon>
        <taxon>Fungi incertae sedis</taxon>
        <taxon>Microsporidia</taxon>
        <taxon>Nosematidae</taxon>
        <taxon>Nosema</taxon>
    </lineage>
</organism>
<gene>
    <name evidence="3" type="primary">hip1</name>
    <name evidence="3" type="ORF">NGRA_1217</name>
</gene>
<dbReference type="SMART" id="SM00320">
    <property type="entry name" value="WD40"/>
    <property type="match status" value="6"/>
</dbReference>
<dbReference type="GO" id="GO:0000417">
    <property type="term" value="C:HIR complex"/>
    <property type="evidence" value="ECO:0007669"/>
    <property type="project" value="TreeGrafter"/>
</dbReference>